<dbReference type="Gene3D" id="3.40.50.200">
    <property type="entry name" value="Peptidase S8/S53 domain"/>
    <property type="match status" value="1"/>
</dbReference>
<dbReference type="PANTHER" id="PTHR43806:SF58">
    <property type="entry name" value="ALKALINE PROTEASE 1-RELATED"/>
    <property type="match status" value="1"/>
</dbReference>
<dbReference type="InterPro" id="IPR023828">
    <property type="entry name" value="Peptidase_S8_Ser-AS"/>
</dbReference>
<evidence type="ECO:0000256" key="5">
    <source>
        <dbReference type="PROSITE-ProRule" id="PRU01240"/>
    </source>
</evidence>
<feature type="domain" description="Peptidase S8/S53" evidence="8">
    <location>
        <begin position="131"/>
        <end position="343"/>
    </location>
</feature>
<dbReference type="PROSITE" id="PS00136">
    <property type="entry name" value="SUBTILASE_ASP"/>
    <property type="match status" value="1"/>
</dbReference>
<dbReference type="AlphaFoldDB" id="A0A4Q4RSR2"/>
<organism evidence="9 10">
    <name type="scientific">Alternaria arborescens</name>
    <dbReference type="NCBI Taxonomy" id="156630"/>
    <lineage>
        <taxon>Eukaryota</taxon>
        <taxon>Fungi</taxon>
        <taxon>Dikarya</taxon>
        <taxon>Ascomycota</taxon>
        <taxon>Pezizomycotina</taxon>
        <taxon>Dothideomycetes</taxon>
        <taxon>Pleosporomycetidae</taxon>
        <taxon>Pleosporales</taxon>
        <taxon>Pleosporineae</taxon>
        <taxon>Pleosporaceae</taxon>
        <taxon>Alternaria</taxon>
        <taxon>Alternaria sect. Alternaria</taxon>
    </lineage>
</organism>
<evidence type="ECO:0000313" key="10">
    <source>
        <dbReference type="Proteomes" id="UP000293823"/>
    </source>
</evidence>
<dbReference type="InterPro" id="IPR037045">
    <property type="entry name" value="S8pro/Inhibitor_I9_sf"/>
</dbReference>
<evidence type="ECO:0000256" key="7">
    <source>
        <dbReference type="SAM" id="SignalP"/>
    </source>
</evidence>
<evidence type="ECO:0000259" key="8">
    <source>
        <dbReference type="Pfam" id="PF00082"/>
    </source>
</evidence>
<accession>A0A4Q4RSR2</accession>
<sequence length="399" mass="41771">MYTPLFHVLLSSAFTAPLIKVDSTDAVAGKYIVKLKGDVTSKAEEDLTAPIAANIDFKYTMSGFRGFAGSISDQELTRLQASEHARYTSVSTYARVHMFEKKTQVNATWGLGRISHIEPGQNNYLYDSTAGEGTCVYVVDTGIETTHLEFEGRAYFLADFSEEGDQIDGAGHGTHVAGTIGSLTWGVAKKTTLFAVRVLDSSGTGTNAGVLAGMQFVITDAKERMDAGDCPKGALANMSLGGRKSQVMNDAAAAIVAAGIFLGVAAGNEGTLADYSSPSSEPTVCTVAATANNGTLIEWSNYGPRVDILAPGVEITSTWIGGGINTISGTSMATPHVVGVAAYFAGLGARVEGLCEHLASTATKGAIDDSTLHEGTPNALVYNQAEGIKHYGRRTGQAM</sequence>
<feature type="active site" description="Charge relay system" evidence="5">
    <location>
        <position position="331"/>
    </location>
</feature>
<dbReference type="Proteomes" id="UP000293823">
    <property type="component" value="Unassembled WGS sequence"/>
</dbReference>
<protein>
    <recommendedName>
        <fullName evidence="8">Peptidase S8/S53 domain-containing protein</fullName>
    </recommendedName>
</protein>
<dbReference type="InterPro" id="IPR034193">
    <property type="entry name" value="PCSK9_ProteinaseK-like"/>
</dbReference>
<dbReference type="GO" id="GO:0005576">
    <property type="term" value="C:extracellular region"/>
    <property type="evidence" value="ECO:0007669"/>
    <property type="project" value="UniProtKB-ARBA"/>
</dbReference>
<dbReference type="OrthoDB" id="206201at2759"/>
<evidence type="ECO:0000256" key="1">
    <source>
        <dbReference type="ARBA" id="ARBA00011073"/>
    </source>
</evidence>
<dbReference type="PROSITE" id="PS00138">
    <property type="entry name" value="SUBTILASE_SER"/>
    <property type="match status" value="1"/>
</dbReference>
<evidence type="ECO:0000256" key="3">
    <source>
        <dbReference type="ARBA" id="ARBA00022801"/>
    </source>
</evidence>
<keyword evidence="4 5" id="KW-0720">Serine protease</keyword>
<comment type="similarity">
    <text evidence="1 5 6">Belongs to the peptidase S8 family.</text>
</comment>
<feature type="signal peptide" evidence="7">
    <location>
        <begin position="1"/>
        <end position="21"/>
    </location>
</feature>
<dbReference type="PROSITE" id="PS51892">
    <property type="entry name" value="SUBTILASE"/>
    <property type="match status" value="1"/>
</dbReference>
<dbReference type="Pfam" id="PF00082">
    <property type="entry name" value="Peptidase_S8"/>
    <property type="match status" value="1"/>
</dbReference>
<name>A0A4Q4RSR2_9PLEO</name>
<dbReference type="GO" id="GO:0004252">
    <property type="term" value="F:serine-type endopeptidase activity"/>
    <property type="evidence" value="ECO:0007669"/>
    <property type="project" value="UniProtKB-UniRule"/>
</dbReference>
<evidence type="ECO:0000313" key="9">
    <source>
        <dbReference type="EMBL" id="RYO60197.1"/>
    </source>
</evidence>
<dbReference type="GO" id="GO:0006508">
    <property type="term" value="P:proteolysis"/>
    <property type="evidence" value="ECO:0007669"/>
    <property type="project" value="UniProtKB-KW"/>
</dbReference>
<evidence type="ECO:0000256" key="6">
    <source>
        <dbReference type="RuleBase" id="RU003355"/>
    </source>
</evidence>
<comment type="caution">
    <text evidence="9">The sequence shown here is derived from an EMBL/GenBank/DDBJ whole genome shotgun (WGS) entry which is preliminary data.</text>
</comment>
<keyword evidence="7" id="KW-0732">Signal</keyword>
<reference evidence="10" key="1">
    <citation type="journal article" date="2019" name="bioRxiv">
        <title>Genomics, evolutionary history and diagnostics of the Alternaria alternata species group including apple and Asian pear pathotypes.</title>
        <authorList>
            <person name="Armitage A.D."/>
            <person name="Cockerton H.M."/>
            <person name="Sreenivasaprasad S."/>
            <person name="Woodhall J.W."/>
            <person name="Lane C.R."/>
            <person name="Harrison R.J."/>
            <person name="Clarkson J.P."/>
        </authorList>
    </citation>
    <scope>NUCLEOTIDE SEQUENCE [LARGE SCALE GENOMIC DNA]</scope>
    <source>
        <strain evidence="10">RGR 97.0016</strain>
    </source>
</reference>
<dbReference type="PANTHER" id="PTHR43806">
    <property type="entry name" value="PEPTIDASE S8"/>
    <property type="match status" value="1"/>
</dbReference>
<dbReference type="InterPro" id="IPR022398">
    <property type="entry name" value="Peptidase_S8_His-AS"/>
</dbReference>
<gene>
    <name evidence="9" type="ORF">AA0113_g6974</name>
</gene>
<dbReference type="FunFam" id="3.40.50.200:FF:000014">
    <property type="entry name" value="Proteinase K"/>
    <property type="match status" value="1"/>
</dbReference>
<keyword evidence="2 5" id="KW-0645">Protease</keyword>
<dbReference type="InterPro" id="IPR000209">
    <property type="entry name" value="Peptidase_S8/S53_dom"/>
</dbReference>
<keyword evidence="3 5" id="KW-0378">Hydrolase</keyword>
<dbReference type="SUPFAM" id="SSF54897">
    <property type="entry name" value="Protease propeptides/inhibitors"/>
    <property type="match status" value="1"/>
</dbReference>
<proteinExistence type="inferred from homology"/>
<dbReference type="CDD" id="cd04077">
    <property type="entry name" value="Peptidases_S8_PCSK9_ProteinaseK_like"/>
    <property type="match status" value="1"/>
</dbReference>
<keyword evidence="10" id="KW-1185">Reference proteome</keyword>
<dbReference type="InterPro" id="IPR050131">
    <property type="entry name" value="Peptidase_S8_subtilisin-like"/>
</dbReference>
<dbReference type="InterPro" id="IPR015500">
    <property type="entry name" value="Peptidase_S8_subtilisin-rel"/>
</dbReference>
<evidence type="ECO:0000256" key="4">
    <source>
        <dbReference type="ARBA" id="ARBA00022825"/>
    </source>
</evidence>
<feature type="active site" description="Charge relay system" evidence="5">
    <location>
        <position position="172"/>
    </location>
</feature>
<feature type="chain" id="PRO_5020224959" description="Peptidase S8/S53 domain-containing protein" evidence="7">
    <location>
        <begin position="22"/>
        <end position="399"/>
    </location>
</feature>
<dbReference type="SUPFAM" id="SSF52743">
    <property type="entry name" value="Subtilisin-like"/>
    <property type="match status" value="1"/>
</dbReference>
<dbReference type="EMBL" id="PEJP01000026">
    <property type="protein sequence ID" value="RYO60197.1"/>
    <property type="molecule type" value="Genomic_DNA"/>
</dbReference>
<dbReference type="InterPro" id="IPR023827">
    <property type="entry name" value="Peptidase_S8_Asp-AS"/>
</dbReference>
<dbReference type="Gene3D" id="3.30.70.80">
    <property type="entry name" value="Peptidase S8 propeptide/proteinase inhibitor I9"/>
    <property type="match status" value="1"/>
</dbReference>
<evidence type="ECO:0000256" key="2">
    <source>
        <dbReference type="ARBA" id="ARBA00022670"/>
    </source>
</evidence>
<dbReference type="PRINTS" id="PR00723">
    <property type="entry name" value="SUBTILISIN"/>
</dbReference>
<dbReference type="PROSITE" id="PS00137">
    <property type="entry name" value="SUBTILASE_HIS"/>
    <property type="match status" value="1"/>
</dbReference>
<feature type="active site" description="Charge relay system" evidence="5">
    <location>
        <position position="140"/>
    </location>
</feature>
<dbReference type="InterPro" id="IPR036852">
    <property type="entry name" value="Peptidase_S8/S53_dom_sf"/>
</dbReference>